<reference evidence="9" key="1">
    <citation type="submission" date="2017-01" db="EMBL/GenBank/DDBJ databases">
        <authorList>
            <person name="Brunel B."/>
        </authorList>
    </citation>
    <scope>NUCLEOTIDE SEQUENCE [LARGE SCALE GENOMIC DNA]</scope>
</reference>
<dbReference type="EC" id="5.3.1.9" evidence="3"/>
<evidence type="ECO:0000256" key="6">
    <source>
        <dbReference type="ARBA" id="ARBA00029321"/>
    </source>
</evidence>
<feature type="domain" description="Glucose-6-phosphate isomerase prokaryote" evidence="7">
    <location>
        <begin position="52"/>
        <end position="144"/>
    </location>
</feature>
<evidence type="ECO:0000256" key="5">
    <source>
        <dbReference type="ARBA" id="ARBA00023152"/>
    </source>
</evidence>
<dbReference type="GO" id="GO:0005737">
    <property type="term" value="C:cytoplasm"/>
    <property type="evidence" value="ECO:0007669"/>
    <property type="project" value="InterPro"/>
</dbReference>
<keyword evidence="4" id="KW-0312">Gluconeogenesis</keyword>
<proteinExistence type="inferred from homology"/>
<keyword evidence="8" id="KW-0413">Isomerase</keyword>
<comment type="catalytic activity">
    <reaction evidence="6">
        <text>alpha-D-glucose 6-phosphate = beta-D-fructose 6-phosphate</text>
        <dbReference type="Rhea" id="RHEA:11816"/>
        <dbReference type="ChEBI" id="CHEBI:57634"/>
        <dbReference type="ChEBI" id="CHEBI:58225"/>
        <dbReference type="EC" id="5.3.1.9"/>
    </reaction>
</comment>
<evidence type="ECO:0000256" key="4">
    <source>
        <dbReference type="ARBA" id="ARBA00022432"/>
    </source>
</evidence>
<comment type="pathway">
    <text evidence="1">Carbohydrate degradation; glycolysis; D-glyceraldehyde 3-phosphate and glycerone phosphate from D-glucose: step 2/4.</text>
</comment>
<dbReference type="EMBL" id="FTPD01000005">
    <property type="protein sequence ID" value="SIT53754.1"/>
    <property type="molecule type" value="Genomic_DNA"/>
</dbReference>
<comment type="similarity">
    <text evidence="2">Belongs to the archaeal-type GPI family.</text>
</comment>
<dbReference type="UniPathway" id="UPA00109">
    <property type="reaction ID" value="UER00181"/>
</dbReference>
<dbReference type="InterPro" id="IPR010551">
    <property type="entry name" value="G6P_isomerase_prok"/>
</dbReference>
<dbReference type="GO" id="GO:0006094">
    <property type="term" value="P:gluconeogenesis"/>
    <property type="evidence" value="ECO:0007669"/>
    <property type="project" value="UniProtKB-KW"/>
</dbReference>
<dbReference type="GO" id="GO:0004347">
    <property type="term" value="F:glucose-6-phosphate isomerase activity"/>
    <property type="evidence" value="ECO:0007669"/>
    <property type="project" value="UniProtKB-EC"/>
</dbReference>
<dbReference type="GO" id="GO:0006096">
    <property type="term" value="P:glycolytic process"/>
    <property type="evidence" value="ECO:0007669"/>
    <property type="project" value="UniProtKB-UniPathway"/>
</dbReference>
<dbReference type="InterPro" id="IPR014710">
    <property type="entry name" value="RmlC-like_jellyroll"/>
</dbReference>
<keyword evidence="5" id="KW-0324">Glycolysis</keyword>
<dbReference type="Pfam" id="PF06560">
    <property type="entry name" value="GPI"/>
    <property type="match status" value="1"/>
</dbReference>
<organism evidence="8 9">
    <name type="scientific">Mesorhizobium prunaredense</name>
    <dbReference type="NCBI Taxonomy" id="1631249"/>
    <lineage>
        <taxon>Bacteria</taxon>
        <taxon>Pseudomonadati</taxon>
        <taxon>Pseudomonadota</taxon>
        <taxon>Alphaproteobacteria</taxon>
        <taxon>Hyphomicrobiales</taxon>
        <taxon>Phyllobacteriaceae</taxon>
        <taxon>Mesorhizobium</taxon>
    </lineage>
</organism>
<dbReference type="Gene3D" id="2.60.120.10">
    <property type="entry name" value="Jelly Rolls"/>
    <property type="match status" value="1"/>
</dbReference>
<gene>
    <name evidence="8" type="ORF">BQ8794_130238</name>
</gene>
<evidence type="ECO:0000256" key="3">
    <source>
        <dbReference type="ARBA" id="ARBA00011952"/>
    </source>
</evidence>
<accession>A0A1R3V5T5</accession>
<sequence length="175" mass="19180">MVLSKAGGAGQISADAACNAISGSPLMRLFEPIGCKVDLSTGAMANATGSYQKRFRDLDGLYADAAAFEAMRAIWGERIVYEVSEFRPTEQSGDLIFGVTRMAPGKVGDEYFMTRGHIHNQADRPEIYYGQKGRGLMLMESPEARFASCRSTRRPSVMFRRSGSTARSMSGKTIW</sequence>
<dbReference type="AlphaFoldDB" id="A0A1R3V5T5"/>
<evidence type="ECO:0000256" key="2">
    <source>
        <dbReference type="ARBA" id="ARBA00006542"/>
    </source>
</evidence>
<dbReference type="STRING" id="1631249.BQ8794_130238"/>
<dbReference type="SUPFAM" id="SSF51182">
    <property type="entry name" value="RmlC-like cupins"/>
    <property type="match status" value="1"/>
</dbReference>
<evidence type="ECO:0000259" key="7">
    <source>
        <dbReference type="Pfam" id="PF06560"/>
    </source>
</evidence>
<evidence type="ECO:0000313" key="8">
    <source>
        <dbReference type="EMBL" id="SIT53754.1"/>
    </source>
</evidence>
<evidence type="ECO:0000313" key="9">
    <source>
        <dbReference type="Proteomes" id="UP000188388"/>
    </source>
</evidence>
<dbReference type="Proteomes" id="UP000188388">
    <property type="component" value="Unassembled WGS sequence"/>
</dbReference>
<dbReference type="InterPro" id="IPR011051">
    <property type="entry name" value="RmlC_Cupin_sf"/>
</dbReference>
<keyword evidence="9" id="KW-1185">Reference proteome</keyword>
<name>A0A1R3V5T5_9HYPH</name>
<evidence type="ECO:0000256" key="1">
    <source>
        <dbReference type="ARBA" id="ARBA00004926"/>
    </source>
</evidence>
<protein>
    <recommendedName>
        <fullName evidence="3">glucose-6-phosphate isomerase</fullName>
        <ecNumber evidence="3">5.3.1.9</ecNumber>
    </recommendedName>
</protein>